<keyword evidence="3" id="KW-1003">Cell membrane</keyword>
<sequence length="244" mass="27845">MITQIYDTILYYPLLNALVFLYNTIALGDLGVAIILLTLAIRIVLYPVFHKSTRHQMVMQELQPKLKKIQVEHKKDMQKQSEAMMALYKEHRVNPFSGIGLLFLQLPILIALYQIFLNIFSPEAMNTLYAFVARPPELNSSFLGLINLAKSNMVVVGLAALLQYVQMRMSFPKKAPGEPLSPEEKMSRRMAFIGPVLTIVIFYRLPAAIGLYWAATSLFSIAQQYIITKQLHKEKNEGLENIRQ</sequence>
<proteinExistence type="inferred from homology"/>
<dbReference type="GO" id="GO:0032977">
    <property type="term" value="F:membrane insertase activity"/>
    <property type="evidence" value="ECO:0007669"/>
    <property type="project" value="InterPro"/>
</dbReference>
<dbReference type="InterPro" id="IPR001708">
    <property type="entry name" value="YidC/ALB3/OXA1/COX18"/>
</dbReference>
<evidence type="ECO:0000256" key="2">
    <source>
        <dbReference type="ARBA" id="ARBA00022448"/>
    </source>
</evidence>
<dbReference type="CDD" id="cd20070">
    <property type="entry name" value="5TM_YidC_Alb3"/>
    <property type="match status" value="1"/>
</dbReference>
<dbReference type="Proteomes" id="UP000178348">
    <property type="component" value="Unassembled WGS sequence"/>
</dbReference>
<evidence type="ECO:0000256" key="7">
    <source>
        <dbReference type="ARBA" id="ARBA00023136"/>
    </source>
</evidence>
<dbReference type="EMBL" id="MHLB01000009">
    <property type="protein sequence ID" value="OGZ02532.1"/>
    <property type="molecule type" value="Genomic_DNA"/>
</dbReference>
<feature type="domain" description="Membrane insertase YidC/Oxa/ALB C-terminal" evidence="11">
    <location>
        <begin position="31"/>
        <end position="229"/>
    </location>
</feature>
<feature type="transmembrane region" description="Helical" evidence="10">
    <location>
        <begin position="20"/>
        <end position="49"/>
    </location>
</feature>
<dbReference type="PANTHER" id="PTHR12428:SF65">
    <property type="entry name" value="CYTOCHROME C OXIDASE ASSEMBLY PROTEIN COX18, MITOCHONDRIAL"/>
    <property type="match status" value="1"/>
</dbReference>
<organism evidence="12 13">
    <name type="scientific">Candidatus Liptonbacteria bacterium RIFCSPLOWO2_01_FULL_53_13</name>
    <dbReference type="NCBI Taxonomy" id="1798651"/>
    <lineage>
        <taxon>Bacteria</taxon>
        <taxon>Candidatus Liptoniibacteriota</taxon>
    </lineage>
</organism>
<evidence type="ECO:0000256" key="1">
    <source>
        <dbReference type="ARBA" id="ARBA00004651"/>
    </source>
</evidence>
<keyword evidence="2" id="KW-0813">Transport</keyword>
<evidence type="ECO:0000313" key="12">
    <source>
        <dbReference type="EMBL" id="OGZ02532.1"/>
    </source>
</evidence>
<accession>A0A1G2CMU6</accession>
<dbReference type="InterPro" id="IPR028055">
    <property type="entry name" value="YidC/Oxa/ALB_C"/>
</dbReference>
<dbReference type="PANTHER" id="PTHR12428">
    <property type="entry name" value="OXA1"/>
    <property type="match status" value="1"/>
</dbReference>
<protein>
    <recommendedName>
        <fullName evidence="11">Membrane insertase YidC/Oxa/ALB C-terminal domain-containing protein</fullName>
    </recommendedName>
</protein>
<dbReference type="InterPro" id="IPR047196">
    <property type="entry name" value="YidC_ALB_C"/>
</dbReference>
<evidence type="ECO:0000256" key="6">
    <source>
        <dbReference type="ARBA" id="ARBA00022989"/>
    </source>
</evidence>
<feature type="transmembrane region" description="Helical" evidence="10">
    <location>
        <begin position="99"/>
        <end position="121"/>
    </location>
</feature>
<comment type="caution">
    <text evidence="12">The sequence shown here is derived from an EMBL/GenBank/DDBJ whole genome shotgun (WGS) entry which is preliminary data.</text>
</comment>
<keyword evidence="4 9" id="KW-0812">Transmembrane</keyword>
<evidence type="ECO:0000256" key="8">
    <source>
        <dbReference type="ARBA" id="ARBA00023186"/>
    </source>
</evidence>
<comment type="subcellular location">
    <subcellularLocation>
        <location evidence="1">Cell membrane</location>
        <topology evidence="1">Multi-pass membrane protein</topology>
    </subcellularLocation>
    <subcellularLocation>
        <location evidence="9">Membrane</location>
        <topology evidence="9">Multi-pass membrane protein</topology>
    </subcellularLocation>
</comment>
<keyword evidence="6 10" id="KW-1133">Transmembrane helix</keyword>
<feature type="transmembrane region" description="Helical" evidence="10">
    <location>
        <begin position="141"/>
        <end position="165"/>
    </location>
</feature>
<evidence type="ECO:0000259" key="11">
    <source>
        <dbReference type="Pfam" id="PF02096"/>
    </source>
</evidence>
<gene>
    <name evidence="12" type="ORF">A2946_01125</name>
</gene>
<name>A0A1G2CMU6_9BACT</name>
<evidence type="ECO:0000313" key="13">
    <source>
        <dbReference type="Proteomes" id="UP000178348"/>
    </source>
</evidence>
<dbReference type="GO" id="GO:0005886">
    <property type="term" value="C:plasma membrane"/>
    <property type="evidence" value="ECO:0007669"/>
    <property type="project" value="UniProtKB-SubCell"/>
</dbReference>
<dbReference type="GO" id="GO:0051205">
    <property type="term" value="P:protein insertion into membrane"/>
    <property type="evidence" value="ECO:0007669"/>
    <property type="project" value="TreeGrafter"/>
</dbReference>
<keyword evidence="5" id="KW-0653">Protein transport</keyword>
<keyword evidence="8" id="KW-0143">Chaperone</keyword>
<evidence type="ECO:0000256" key="5">
    <source>
        <dbReference type="ARBA" id="ARBA00022927"/>
    </source>
</evidence>
<reference evidence="12 13" key="1">
    <citation type="journal article" date="2016" name="Nat. Commun.">
        <title>Thousands of microbial genomes shed light on interconnected biogeochemical processes in an aquifer system.</title>
        <authorList>
            <person name="Anantharaman K."/>
            <person name="Brown C.T."/>
            <person name="Hug L.A."/>
            <person name="Sharon I."/>
            <person name="Castelle C.J."/>
            <person name="Probst A.J."/>
            <person name="Thomas B.C."/>
            <person name="Singh A."/>
            <person name="Wilkins M.J."/>
            <person name="Karaoz U."/>
            <person name="Brodie E.L."/>
            <person name="Williams K.H."/>
            <person name="Hubbard S.S."/>
            <person name="Banfield J.F."/>
        </authorList>
    </citation>
    <scope>NUCLEOTIDE SEQUENCE [LARGE SCALE GENOMIC DNA]</scope>
</reference>
<keyword evidence="7 10" id="KW-0472">Membrane</keyword>
<comment type="similarity">
    <text evidence="9">Belongs to the OXA1/ALB3/YidC family.</text>
</comment>
<evidence type="ECO:0000256" key="4">
    <source>
        <dbReference type="ARBA" id="ARBA00022692"/>
    </source>
</evidence>
<dbReference type="GO" id="GO:0015031">
    <property type="term" value="P:protein transport"/>
    <property type="evidence" value="ECO:0007669"/>
    <property type="project" value="UniProtKB-KW"/>
</dbReference>
<dbReference type="AlphaFoldDB" id="A0A1G2CMU6"/>
<evidence type="ECO:0000256" key="10">
    <source>
        <dbReference type="SAM" id="Phobius"/>
    </source>
</evidence>
<dbReference type="Pfam" id="PF02096">
    <property type="entry name" value="60KD_IMP"/>
    <property type="match status" value="1"/>
</dbReference>
<evidence type="ECO:0000256" key="9">
    <source>
        <dbReference type="RuleBase" id="RU003945"/>
    </source>
</evidence>
<dbReference type="NCBIfam" id="TIGR03592">
    <property type="entry name" value="yidC_oxa1_cterm"/>
    <property type="match status" value="1"/>
</dbReference>
<evidence type="ECO:0000256" key="3">
    <source>
        <dbReference type="ARBA" id="ARBA00022475"/>
    </source>
</evidence>